<dbReference type="PANTHER" id="PTHR43585">
    <property type="entry name" value="FUMIPYRROLE BIOSYNTHESIS PROTEIN C"/>
    <property type="match status" value="1"/>
</dbReference>
<feature type="domain" description="ATP-grasp" evidence="5">
    <location>
        <begin position="107"/>
        <end position="319"/>
    </location>
</feature>
<evidence type="ECO:0000259" key="5">
    <source>
        <dbReference type="PROSITE" id="PS50975"/>
    </source>
</evidence>
<dbReference type="InterPro" id="IPR011761">
    <property type="entry name" value="ATP-grasp"/>
</dbReference>
<dbReference type="InterPro" id="IPR040570">
    <property type="entry name" value="LAL_C2"/>
</dbReference>
<dbReference type="EMBL" id="JBHSOD010000001">
    <property type="protein sequence ID" value="MFC5883403.1"/>
    <property type="molecule type" value="Genomic_DNA"/>
</dbReference>
<evidence type="ECO:0000256" key="1">
    <source>
        <dbReference type="ARBA" id="ARBA00022598"/>
    </source>
</evidence>
<protein>
    <submittedName>
        <fullName evidence="6">ATP-grasp domain-containing protein</fullName>
    </submittedName>
</protein>
<keyword evidence="2 4" id="KW-0547">Nucleotide-binding</keyword>
<evidence type="ECO:0000256" key="3">
    <source>
        <dbReference type="ARBA" id="ARBA00022840"/>
    </source>
</evidence>
<feature type="domain" description="ATP-grasp" evidence="5">
    <location>
        <begin position="535"/>
        <end position="726"/>
    </location>
</feature>
<dbReference type="Gene3D" id="3.30.470.20">
    <property type="entry name" value="ATP-grasp fold, B domain"/>
    <property type="match status" value="2"/>
</dbReference>
<dbReference type="InterPro" id="IPR013815">
    <property type="entry name" value="ATP_grasp_subdomain_1"/>
</dbReference>
<proteinExistence type="predicted"/>
<dbReference type="Pfam" id="PF13535">
    <property type="entry name" value="ATP-grasp_4"/>
    <property type="match status" value="2"/>
</dbReference>
<dbReference type="Gene3D" id="3.40.50.20">
    <property type="match status" value="1"/>
</dbReference>
<dbReference type="SMART" id="SM01209">
    <property type="entry name" value="GARS_A"/>
    <property type="match status" value="1"/>
</dbReference>
<dbReference type="PROSITE" id="PS50975">
    <property type="entry name" value="ATP_GRASP"/>
    <property type="match status" value="2"/>
</dbReference>
<evidence type="ECO:0000313" key="6">
    <source>
        <dbReference type="EMBL" id="MFC5883403.1"/>
    </source>
</evidence>
<sequence>MTAQDLVLFLGNARYGEFEPLRDAGYRVGLIRDVRSHGWCADDEAFDVVVPWDPTEGVEPLAARLGEEPGVCVLNLREAYVEPYARLLTVLGLPALPEEEVAGLRSKELMRRLFTERIGADSTGRFGPAGSVQDVLDFGEAHGWPVVVKPAALYSSLFVLTVPGPEAAAETFEHIRRGVADHVRGKGLPERFTALQVEEFLAGSNHSVDLVVDREGTPWPSPVVDVLTGADLGGDDFHHFARFAPSLAGEEHRRTMADLAVAAVRAMGLRLCAAHVEFILTVKGPRLLEVGVRPGGHRARVLHQAHGISFMAAYAAVLRGERPDLEARFDRPFGIVTPFPRVTGVFTGLNGFDRVTALPTYARHSLYHAPGVIAGTAAEGHWQVLSAELTADGADDLQRDIEAVWEMADLVLTRPQGGAAERRRDRPHLLVIGGKDSGFRSMAGLDARITLLQQRANLSGLQRERADGLFVQEELDDAWARSLAELLHGAGAPFDAVVSFAEPHLLTAARIGESLGIAHNPVPAVERSRDKTRMRGLLAEHGLPSVRYRACGAAEEAAAFQRELDAPVIVKPADGSGSRGVTLARSPEEAAEAWRRAAAAGGAVIAEEFVTGRELSVETLTLDGKHELVAVTEKLTSGAPSFVETGHQLPAGLGTGAAQAVEGTVVALLDALGHRWGPAHTEVMLRSDGSPVVIETQTRFGGDQIWEMVELVTGVPLAAATAAGMLGLDGQVRRTPAGAAAAIRFFAHENAEVLAVDGIDAARGLPGVVTVKAAAEPGRRLGPLTGSGSRQGYVLAVGADREEAVTRAETAWRAVDFRLSPLTDGGARPTS</sequence>
<dbReference type="Pfam" id="PF18603">
    <property type="entry name" value="LAL_C2"/>
    <property type="match status" value="1"/>
</dbReference>
<dbReference type="InterPro" id="IPR052032">
    <property type="entry name" value="ATP-dep_AA_Ligase"/>
</dbReference>
<evidence type="ECO:0000313" key="7">
    <source>
        <dbReference type="Proteomes" id="UP001596067"/>
    </source>
</evidence>
<keyword evidence="7" id="KW-1185">Reference proteome</keyword>
<evidence type="ECO:0000256" key="4">
    <source>
        <dbReference type="PROSITE-ProRule" id="PRU00409"/>
    </source>
</evidence>
<organism evidence="6 7">
    <name type="scientific">Kitasatospora aburaviensis</name>
    <dbReference type="NCBI Taxonomy" id="67265"/>
    <lineage>
        <taxon>Bacteria</taxon>
        <taxon>Bacillati</taxon>
        <taxon>Actinomycetota</taxon>
        <taxon>Actinomycetes</taxon>
        <taxon>Kitasatosporales</taxon>
        <taxon>Streptomycetaceae</taxon>
        <taxon>Kitasatospora</taxon>
    </lineage>
</organism>
<dbReference type="SUPFAM" id="SSF56059">
    <property type="entry name" value="Glutathione synthetase ATP-binding domain-like"/>
    <property type="match status" value="2"/>
</dbReference>
<keyword evidence="3 4" id="KW-0067">ATP-binding</keyword>
<name>A0ABW1EQU0_9ACTN</name>
<dbReference type="Gene3D" id="3.30.1490.20">
    <property type="entry name" value="ATP-grasp fold, A domain"/>
    <property type="match status" value="1"/>
</dbReference>
<gene>
    <name evidence="6" type="ORF">ACFP0N_00240</name>
</gene>
<dbReference type="PANTHER" id="PTHR43585:SF2">
    <property type="entry name" value="ATP-GRASP ENZYME FSQD"/>
    <property type="match status" value="1"/>
</dbReference>
<evidence type="ECO:0000256" key="2">
    <source>
        <dbReference type="ARBA" id="ARBA00022741"/>
    </source>
</evidence>
<accession>A0ABW1EQU0</accession>
<keyword evidence="1" id="KW-0436">Ligase</keyword>
<comment type="caution">
    <text evidence="6">The sequence shown here is derived from an EMBL/GenBank/DDBJ whole genome shotgun (WGS) entry which is preliminary data.</text>
</comment>
<dbReference type="RefSeq" id="WP_313766213.1">
    <property type="nucleotide sequence ID" value="NZ_BAAAVH010000072.1"/>
</dbReference>
<reference evidence="7" key="1">
    <citation type="journal article" date="2019" name="Int. J. Syst. Evol. Microbiol.">
        <title>The Global Catalogue of Microorganisms (GCM) 10K type strain sequencing project: providing services to taxonomists for standard genome sequencing and annotation.</title>
        <authorList>
            <consortium name="The Broad Institute Genomics Platform"/>
            <consortium name="The Broad Institute Genome Sequencing Center for Infectious Disease"/>
            <person name="Wu L."/>
            <person name="Ma J."/>
        </authorList>
    </citation>
    <scope>NUCLEOTIDE SEQUENCE [LARGE SCALE GENOMIC DNA]</scope>
    <source>
        <strain evidence="7">CGMCC 4.1469</strain>
    </source>
</reference>
<dbReference type="Proteomes" id="UP001596067">
    <property type="component" value="Unassembled WGS sequence"/>
</dbReference>